<dbReference type="InterPro" id="IPR025387">
    <property type="entry name" value="DUF4299"/>
</dbReference>
<dbReference type="AlphaFoldDB" id="A0A0S2ZNF7"/>
<dbReference type="Pfam" id="PF14132">
    <property type="entry name" value="DUF4299"/>
    <property type="match status" value="1"/>
</dbReference>
<reference evidence="1 2" key="1">
    <citation type="submission" date="2015-11" db="EMBL/GenBank/DDBJ databases">
        <authorList>
            <person name="Zhang Y."/>
            <person name="Guo Z."/>
        </authorList>
    </citation>
    <scope>NUCLEOTIDE SEQUENCE [LARGE SCALE GENOMIC DNA]</scope>
    <source>
        <strain evidence="1 2">ChDC F174</strain>
    </source>
</reference>
<gene>
    <name evidence="1" type="ORF">RN87_07315</name>
</gene>
<dbReference type="EMBL" id="CP013331">
    <property type="protein sequence ID" value="ALQ40342.1"/>
    <property type="molecule type" value="Genomic_DNA"/>
</dbReference>
<proteinExistence type="predicted"/>
<protein>
    <recommendedName>
        <fullName evidence="3">DUF4299 domain-containing protein</fullName>
    </recommendedName>
</protein>
<sequence>MNNSSYVKNCFFIKNKKNFFSYEKVITVREAIELCKDKKLSIYNFDFFGDENFDEEKFLNLKINSYDCFNLGLEGESSRGFEFFYDNKNKNYIVRILTPSTKKDWLLALEYSKVLAEKMKADIIYEKKEIYTVDTIKKFDYKNDTIRTLKEFKNILSDPNDQPRTIMLNGIHRTVIFNEKICDDILNEIDPVQAFDSFLKPLQYIEEAINLEQNITILTNEKTGKDTLLGIYILGTGMKVILPYSKIPVLEDESLLTNEILEKIEWGIFLDFVRDKSKKDLSMLIKYADFITNLPKDKYKKLDGAYMLLDELTVDEMFDIYKKSERVNL</sequence>
<evidence type="ECO:0000313" key="2">
    <source>
        <dbReference type="Proteomes" id="UP000063275"/>
    </source>
</evidence>
<dbReference type="RefSeq" id="WP_029492363.1">
    <property type="nucleotide sequence ID" value="NZ_ATKF01000107.1"/>
</dbReference>
<evidence type="ECO:0008006" key="3">
    <source>
        <dbReference type="Google" id="ProtNLM"/>
    </source>
</evidence>
<evidence type="ECO:0000313" key="1">
    <source>
        <dbReference type="EMBL" id="ALQ40342.1"/>
    </source>
</evidence>
<organism evidence="1">
    <name type="scientific">Fusobacterium hwasookii ChDC F174</name>
    <dbReference type="NCBI Taxonomy" id="1307442"/>
    <lineage>
        <taxon>Bacteria</taxon>
        <taxon>Fusobacteriati</taxon>
        <taxon>Fusobacteriota</taxon>
        <taxon>Fusobacteriia</taxon>
        <taxon>Fusobacteriales</taxon>
        <taxon>Fusobacteriaceae</taxon>
        <taxon>Fusobacterium</taxon>
    </lineage>
</organism>
<accession>A0A0S2ZNF7</accession>
<dbReference type="KEGG" id="fhw:RN87_07315"/>
<dbReference type="Proteomes" id="UP000063275">
    <property type="component" value="Chromosome"/>
</dbReference>
<name>A0A0S2ZNF7_9FUSO</name>
<dbReference type="GeneID" id="60659532"/>
<dbReference type="OrthoDB" id="1147918at2"/>